<comment type="caution">
    <text evidence="2">The sequence shown here is derived from an EMBL/GenBank/DDBJ whole genome shotgun (WGS) entry which is preliminary data.</text>
</comment>
<dbReference type="AlphaFoldDB" id="A0A9D4ACV3"/>
<dbReference type="OrthoDB" id="1737504at2759"/>
<evidence type="ECO:0000313" key="2">
    <source>
        <dbReference type="EMBL" id="KAH1107308.1"/>
    </source>
</evidence>
<evidence type="ECO:0000313" key="3">
    <source>
        <dbReference type="Proteomes" id="UP000828251"/>
    </source>
</evidence>
<accession>A0A9D4ACV3</accession>
<reference evidence="2 3" key="1">
    <citation type="journal article" date="2021" name="Plant Biotechnol. J.">
        <title>Multi-omics assisted identification of the key and species-specific regulatory components of drought-tolerant mechanisms in Gossypium stocksii.</title>
        <authorList>
            <person name="Yu D."/>
            <person name="Ke L."/>
            <person name="Zhang D."/>
            <person name="Wu Y."/>
            <person name="Sun Y."/>
            <person name="Mei J."/>
            <person name="Sun J."/>
            <person name="Sun Y."/>
        </authorList>
    </citation>
    <scope>NUCLEOTIDE SEQUENCE [LARGE SCALE GENOMIC DNA]</scope>
    <source>
        <strain evidence="3">cv. E1</strain>
        <tissue evidence="2">Leaf</tissue>
    </source>
</reference>
<keyword evidence="3" id="KW-1185">Reference proteome</keyword>
<gene>
    <name evidence="2" type="ORF">J1N35_011076</name>
</gene>
<name>A0A9D4ACV3_9ROSI</name>
<organism evidence="2 3">
    <name type="scientific">Gossypium stocksii</name>
    <dbReference type="NCBI Taxonomy" id="47602"/>
    <lineage>
        <taxon>Eukaryota</taxon>
        <taxon>Viridiplantae</taxon>
        <taxon>Streptophyta</taxon>
        <taxon>Embryophyta</taxon>
        <taxon>Tracheophyta</taxon>
        <taxon>Spermatophyta</taxon>
        <taxon>Magnoliopsida</taxon>
        <taxon>eudicotyledons</taxon>
        <taxon>Gunneridae</taxon>
        <taxon>Pentapetalae</taxon>
        <taxon>rosids</taxon>
        <taxon>malvids</taxon>
        <taxon>Malvales</taxon>
        <taxon>Malvaceae</taxon>
        <taxon>Malvoideae</taxon>
        <taxon>Gossypium</taxon>
    </lineage>
</organism>
<evidence type="ECO:0000256" key="1">
    <source>
        <dbReference type="SAM" id="MobiDB-lite"/>
    </source>
</evidence>
<sequence length="134" mass="15325">MNMSGVSDVANWKAFSTTLKGSTKDWYLSFHQGLVSNFPQPGQTFLVRLIAGLELTRFRPQRQTQGERFNHTSNHLRGRRAYDNKVCPILHGGPSEGIQRPLWKTNNENGKNGDGDLLHEDQIPNKFRHWCHAI</sequence>
<dbReference type="Proteomes" id="UP000828251">
    <property type="component" value="Unassembled WGS sequence"/>
</dbReference>
<proteinExistence type="predicted"/>
<dbReference type="EMBL" id="JAIQCV010000004">
    <property type="protein sequence ID" value="KAH1107308.1"/>
    <property type="molecule type" value="Genomic_DNA"/>
</dbReference>
<protein>
    <submittedName>
        <fullName evidence="2">Uncharacterized protein</fullName>
    </submittedName>
</protein>
<feature type="region of interest" description="Disordered" evidence="1">
    <location>
        <begin position="98"/>
        <end position="119"/>
    </location>
</feature>